<keyword evidence="3" id="KW-1185">Reference proteome</keyword>
<evidence type="ECO:0000313" key="3">
    <source>
        <dbReference type="Proteomes" id="UP000280726"/>
    </source>
</evidence>
<feature type="compositionally biased region" description="Basic and acidic residues" evidence="1">
    <location>
        <begin position="28"/>
        <end position="44"/>
    </location>
</feature>
<accession>A0A3N4ZLH4</accession>
<name>A0A3N4ZLH4_9MICO</name>
<gene>
    <name evidence="2" type="ORF">EDD32_1076</name>
</gene>
<protein>
    <submittedName>
        <fullName evidence="2">Uncharacterized protein</fullName>
    </submittedName>
</protein>
<evidence type="ECO:0000256" key="1">
    <source>
        <dbReference type="SAM" id="MobiDB-lite"/>
    </source>
</evidence>
<reference evidence="2 3" key="1">
    <citation type="submission" date="2018-11" db="EMBL/GenBank/DDBJ databases">
        <title>Sequencing the genomes of 1000 actinobacteria strains.</title>
        <authorList>
            <person name="Klenk H.-P."/>
        </authorList>
    </citation>
    <scope>NUCLEOTIDE SEQUENCE [LARGE SCALE GENOMIC DNA]</scope>
    <source>
        <strain evidence="2 3">DSM 14418</strain>
    </source>
</reference>
<dbReference type="AlphaFoldDB" id="A0A3N4ZLH4"/>
<comment type="caution">
    <text evidence="2">The sequence shown here is derived from an EMBL/GenBank/DDBJ whole genome shotgun (WGS) entry which is preliminary data.</text>
</comment>
<dbReference type="Proteomes" id="UP000280726">
    <property type="component" value="Unassembled WGS sequence"/>
</dbReference>
<organism evidence="2 3">
    <name type="scientific">Georgenia muralis</name>
    <dbReference type="NCBI Taxonomy" id="154117"/>
    <lineage>
        <taxon>Bacteria</taxon>
        <taxon>Bacillati</taxon>
        <taxon>Actinomycetota</taxon>
        <taxon>Actinomycetes</taxon>
        <taxon>Micrococcales</taxon>
        <taxon>Bogoriellaceae</taxon>
        <taxon>Georgenia</taxon>
    </lineage>
</organism>
<feature type="compositionally biased region" description="Low complexity" evidence="1">
    <location>
        <begin position="1"/>
        <end position="15"/>
    </location>
</feature>
<evidence type="ECO:0000313" key="2">
    <source>
        <dbReference type="EMBL" id="RPF26628.1"/>
    </source>
</evidence>
<feature type="region of interest" description="Disordered" evidence="1">
    <location>
        <begin position="1"/>
        <end position="115"/>
    </location>
</feature>
<proteinExistence type="predicted"/>
<dbReference type="RefSeq" id="WP_123915498.1">
    <property type="nucleotide sequence ID" value="NZ_RKRA01000001.1"/>
</dbReference>
<dbReference type="EMBL" id="RKRA01000001">
    <property type="protein sequence ID" value="RPF26628.1"/>
    <property type="molecule type" value="Genomic_DNA"/>
</dbReference>
<sequence>MRTTPKTATTTPPAADHAHTGEVALSGGEDHRDQADDHGPEPHEHRLRGQGGLEQEQQTGAQPTDALHEEQPGAGPPPGPRRPQHAEGAVGPTIGPGGYGHRRPPHLPGQAGTRT</sequence>